<accession>A0A7R9ALD6</accession>
<dbReference type="EMBL" id="OC000142">
    <property type="protein sequence ID" value="CAD7256278.1"/>
    <property type="molecule type" value="Genomic_DNA"/>
</dbReference>
<dbReference type="PANTHER" id="PTHR12295:SF30">
    <property type="entry name" value="PROTEIN FURRY"/>
    <property type="match status" value="1"/>
</dbReference>
<protein>
    <submittedName>
        <fullName evidence="1">Uncharacterized protein</fullName>
    </submittedName>
</protein>
<dbReference type="InterPro" id="IPR039867">
    <property type="entry name" value="Furry/Tao3/Mor2"/>
</dbReference>
<dbReference type="AlphaFoldDB" id="A0A7R9ALD6"/>
<name>A0A7R9ALD6_TIMSH</name>
<sequence length="184" mass="20824">MEWASFLCENGPFHSGLGEDKGRGTLDLLLSTTYCRSQMYLSSQLAKLHPELTMPMFSEITHRFQMARPELRQLLLQYLLPWLHNMELVDPNVPPVNPFCYIQYYTAEMSRPGSRREGWGSAEATEMVLNNLFYITAKSLSLSLHANAAVELNTTSALANYATEAGFPTKLFSDRPGLRVFVHS</sequence>
<dbReference type="GO" id="GO:0030427">
    <property type="term" value="C:site of polarized growth"/>
    <property type="evidence" value="ECO:0007669"/>
    <property type="project" value="TreeGrafter"/>
</dbReference>
<proteinExistence type="predicted"/>
<gene>
    <name evidence="1" type="ORF">TSIB3V08_LOCUS562</name>
</gene>
<reference evidence="1" key="1">
    <citation type="submission" date="2020-11" db="EMBL/GenBank/DDBJ databases">
        <authorList>
            <person name="Tran Van P."/>
        </authorList>
    </citation>
    <scope>NUCLEOTIDE SEQUENCE</scope>
</reference>
<dbReference type="GO" id="GO:0031175">
    <property type="term" value="P:neuron projection development"/>
    <property type="evidence" value="ECO:0007669"/>
    <property type="project" value="TreeGrafter"/>
</dbReference>
<dbReference type="GO" id="GO:0000902">
    <property type="term" value="P:cell morphogenesis"/>
    <property type="evidence" value="ECO:0007669"/>
    <property type="project" value="InterPro"/>
</dbReference>
<organism evidence="1">
    <name type="scientific">Timema shepardi</name>
    <name type="common">Walking stick</name>
    <dbReference type="NCBI Taxonomy" id="629360"/>
    <lineage>
        <taxon>Eukaryota</taxon>
        <taxon>Metazoa</taxon>
        <taxon>Ecdysozoa</taxon>
        <taxon>Arthropoda</taxon>
        <taxon>Hexapoda</taxon>
        <taxon>Insecta</taxon>
        <taxon>Pterygota</taxon>
        <taxon>Neoptera</taxon>
        <taxon>Polyneoptera</taxon>
        <taxon>Phasmatodea</taxon>
        <taxon>Timematodea</taxon>
        <taxon>Timematoidea</taxon>
        <taxon>Timematidae</taxon>
        <taxon>Timema</taxon>
    </lineage>
</organism>
<evidence type="ECO:0000313" key="1">
    <source>
        <dbReference type="EMBL" id="CAD7256278.1"/>
    </source>
</evidence>
<dbReference type="GO" id="GO:0005938">
    <property type="term" value="C:cell cortex"/>
    <property type="evidence" value="ECO:0007669"/>
    <property type="project" value="TreeGrafter"/>
</dbReference>
<dbReference type="PANTHER" id="PTHR12295">
    <property type="entry name" value="FURRY-RELATED"/>
    <property type="match status" value="1"/>
</dbReference>